<dbReference type="Gene3D" id="3.90.550.10">
    <property type="entry name" value="Spore Coat Polysaccharide Biosynthesis Protein SpsA, Chain A"/>
    <property type="match status" value="1"/>
</dbReference>
<dbReference type="InterPro" id="IPR029044">
    <property type="entry name" value="Nucleotide-diphossugar_trans"/>
</dbReference>
<evidence type="ECO:0000313" key="5">
    <source>
        <dbReference type="EMBL" id="WRS40392.1"/>
    </source>
</evidence>
<evidence type="ECO:0000256" key="1">
    <source>
        <dbReference type="ARBA" id="ARBA00006739"/>
    </source>
</evidence>
<dbReference type="EC" id="2.4.-.-" evidence="5"/>
<evidence type="ECO:0000313" key="6">
    <source>
        <dbReference type="Proteomes" id="UP001334732"/>
    </source>
</evidence>
<dbReference type="GO" id="GO:0016757">
    <property type="term" value="F:glycosyltransferase activity"/>
    <property type="evidence" value="ECO:0007669"/>
    <property type="project" value="UniProtKB-KW"/>
</dbReference>
<comment type="similarity">
    <text evidence="1">Belongs to the glycosyltransferase 2 family.</text>
</comment>
<dbReference type="RefSeq" id="WP_324780922.1">
    <property type="nucleotide sequence ID" value="NZ_CP141769.1"/>
</dbReference>
<accession>A0ABZ1CPZ4</accession>
<dbReference type="InterPro" id="IPR050834">
    <property type="entry name" value="Glycosyltransf_2"/>
</dbReference>
<evidence type="ECO:0000259" key="4">
    <source>
        <dbReference type="Pfam" id="PF00535"/>
    </source>
</evidence>
<feature type="domain" description="Glycosyltransferase 2-like" evidence="4">
    <location>
        <begin position="18"/>
        <end position="146"/>
    </location>
</feature>
<dbReference type="Proteomes" id="UP001334732">
    <property type="component" value="Chromosome"/>
</dbReference>
<proteinExistence type="inferred from homology"/>
<dbReference type="PANTHER" id="PTHR43685">
    <property type="entry name" value="GLYCOSYLTRANSFERASE"/>
    <property type="match status" value="1"/>
</dbReference>
<dbReference type="EMBL" id="CP141769">
    <property type="protein sequence ID" value="WRS40392.1"/>
    <property type="molecule type" value="Genomic_DNA"/>
</dbReference>
<dbReference type="InterPro" id="IPR001173">
    <property type="entry name" value="Glyco_trans_2-like"/>
</dbReference>
<keyword evidence="2 5" id="KW-0328">Glycosyltransferase</keyword>
<sequence length="335" mass="36626">MSPAASDPDGAAAVPAVTVVMAACNAQAYLAEALDSVLGQTLDDFELLLIDDASIDGTPDIVAAYARRDPRIRAIRLPHNAGVANARNLALNMARAPCVAICDDDDVQHPERLAAQLASLRAHPDWVMVGARVRPFGEIAPHAPLAWLPLDGVLARPRILFQALFIDSASMFRRDLARIRGLRYPTANVWEDWVFQALALQAGEIRVLPRILIDYRRHSAQQTSPRRLLAAGQRTRASMRRILEIAGATCGCAELELHHAISPNPFGLVPDRAYLIDHRHDVVSRATAWLESLGRQVVRAGWTTDAAFEAVAAVILRHLHGMLAQVRTEAESRAT</sequence>
<dbReference type="SUPFAM" id="SSF53448">
    <property type="entry name" value="Nucleotide-diphospho-sugar transferases"/>
    <property type="match status" value="1"/>
</dbReference>
<reference evidence="5 6" key="1">
    <citation type="submission" date="2023-12" db="EMBL/GenBank/DDBJ databases">
        <title>Thiobacillus sedimentum sp. nov., a chemolithoautotrophic sulfur-oxidizing bacterium isolated from freshwater sediment.</title>
        <authorList>
            <person name="Luo J."/>
            <person name="Dai C."/>
        </authorList>
    </citation>
    <scope>NUCLEOTIDE SEQUENCE [LARGE SCALE GENOMIC DNA]</scope>
    <source>
        <strain evidence="5 6">SCUT-2</strain>
    </source>
</reference>
<evidence type="ECO:0000256" key="3">
    <source>
        <dbReference type="ARBA" id="ARBA00022679"/>
    </source>
</evidence>
<name>A0ABZ1CPZ4_9PROT</name>
<organism evidence="5 6">
    <name type="scientific">Thiobacillus sedimenti</name>
    <dbReference type="NCBI Taxonomy" id="3110231"/>
    <lineage>
        <taxon>Bacteria</taxon>
        <taxon>Pseudomonadati</taxon>
        <taxon>Pseudomonadota</taxon>
        <taxon>Betaproteobacteria</taxon>
        <taxon>Nitrosomonadales</taxon>
        <taxon>Thiobacillaceae</taxon>
        <taxon>Thiobacillus</taxon>
    </lineage>
</organism>
<evidence type="ECO:0000256" key="2">
    <source>
        <dbReference type="ARBA" id="ARBA00022676"/>
    </source>
</evidence>
<protein>
    <submittedName>
        <fullName evidence="5">Glycosyltransferase</fullName>
        <ecNumber evidence="5">2.4.-.-</ecNumber>
    </submittedName>
</protein>
<keyword evidence="3 5" id="KW-0808">Transferase</keyword>
<dbReference type="Pfam" id="PF00535">
    <property type="entry name" value="Glycos_transf_2"/>
    <property type="match status" value="1"/>
</dbReference>
<dbReference type="PANTHER" id="PTHR43685:SF5">
    <property type="entry name" value="GLYCOSYLTRANSFERASE EPSE-RELATED"/>
    <property type="match status" value="1"/>
</dbReference>
<gene>
    <name evidence="5" type="ORF">VA613_05840</name>
</gene>
<keyword evidence="6" id="KW-1185">Reference proteome</keyword>